<dbReference type="PANTHER" id="PTHR45654:SF11">
    <property type="entry name" value="HOMEOBOX-LEUCINE ZIPPER PROTEIN HDG5"/>
    <property type="match status" value="1"/>
</dbReference>
<sequence length="261" mass="28889">MLRTFCANVYATGVQSWTALSVSSDDTIRVMTRKNTELGQPNGVILMAVSTTWLPFSHQLVFELLTYEQRRSQLQPHTIILQLDFAANRGIRFHHLSSQKKRLRFHAVRCQKKFVPVLTHFIGHILHQLILELEAGGVERRVELVGVEVGGEAERELVRPHSKLEFPRELVRGRHIVLASVADLGEESLEKGVGHGEPPLKVSGESFATGKVASGGVKLMEEGDRIPCVNPRTAGRPCSSACRPRHTSRAHASSTPCSPRG</sequence>
<feature type="region of interest" description="Disordered" evidence="1">
    <location>
        <begin position="231"/>
        <end position="261"/>
    </location>
</feature>
<evidence type="ECO:0000313" key="3">
    <source>
        <dbReference type="EMBL" id="WOL16894.1"/>
    </source>
</evidence>
<dbReference type="AlphaFoldDB" id="A0AAQ3KY33"/>
<evidence type="ECO:0000259" key="2">
    <source>
        <dbReference type="Pfam" id="PF25797"/>
    </source>
</evidence>
<protein>
    <recommendedName>
        <fullName evidence="2">HD-Zip IV C-terminal domain-containing protein</fullName>
    </recommendedName>
</protein>
<reference evidence="3 4" key="1">
    <citation type="submission" date="2023-10" db="EMBL/GenBank/DDBJ databases">
        <title>Chromosome-scale genome assembly provides insights into flower coloration mechanisms of Canna indica.</title>
        <authorList>
            <person name="Li C."/>
        </authorList>
    </citation>
    <scope>NUCLEOTIDE SEQUENCE [LARGE SCALE GENOMIC DNA]</scope>
    <source>
        <tissue evidence="3">Flower</tissue>
    </source>
</reference>
<dbReference type="PANTHER" id="PTHR45654">
    <property type="entry name" value="HOMEOBOX-LEUCINE ZIPPER PROTEIN MERISTEM L1"/>
    <property type="match status" value="1"/>
</dbReference>
<proteinExistence type="predicted"/>
<feature type="domain" description="HD-Zip IV C-terminal" evidence="2">
    <location>
        <begin position="1"/>
        <end position="74"/>
    </location>
</feature>
<dbReference type="EMBL" id="CP136897">
    <property type="protein sequence ID" value="WOL16894.1"/>
    <property type="molecule type" value="Genomic_DNA"/>
</dbReference>
<dbReference type="InterPro" id="IPR042160">
    <property type="entry name" value="HD-Zip_IV"/>
</dbReference>
<dbReference type="Proteomes" id="UP001327560">
    <property type="component" value="Chromosome 8"/>
</dbReference>
<evidence type="ECO:0000256" key="1">
    <source>
        <dbReference type="SAM" id="MobiDB-lite"/>
    </source>
</evidence>
<organism evidence="3 4">
    <name type="scientific">Canna indica</name>
    <name type="common">Indian-shot</name>
    <dbReference type="NCBI Taxonomy" id="4628"/>
    <lineage>
        <taxon>Eukaryota</taxon>
        <taxon>Viridiplantae</taxon>
        <taxon>Streptophyta</taxon>
        <taxon>Embryophyta</taxon>
        <taxon>Tracheophyta</taxon>
        <taxon>Spermatophyta</taxon>
        <taxon>Magnoliopsida</taxon>
        <taxon>Liliopsida</taxon>
        <taxon>Zingiberales</taxon>
        <taxon>Cannaceae</taxon>
        <taxon>Canna</taxon>
    </lineage>
</organism>
<gene>
    <name evidence="3" type="ORF">Cni_G25682</name>
</gene>
<accession>A0AAQ3KY33</accession>
<dbReference type="Pfam" id="PF25797">
    <property type="entry name" value="PDF2_C"/>
    <property type="match status" value="1"/>
</dbReference>
<evidence type="ECO:0000313" key="4">
    <source>
        <dbReference type="Proteomes" id="UP001327560"/>
    </source>
</evidence>
<feature type="compositionally biased region" description="Polar residues" evidence="1">
    <location>
        <begin position="250"/>
        <end position="261"/>
    </location>
</feature>
<dbReference type="InterPro" id="IPR057993">
    <property type="entry name" value="HD-Zip_IV_C"/>
</dbReference>
<keyword evidence="4" id="KW-1185">Reference proteome</keyword>
<name>A0AAQ3KY33_9LILI</name>